<dbReference type="RefSeq" id="WP_019999250.1">
    <property type="nucleotide sequence ID" value="NZ_CP192220.1"/>
</dbReference>
<dbReference type="EMBL" id="FQZR01000011">
    <property type="protein sequence ID" value="SHJ72123.1"/>
    <property type="molecule type" value="Genomic_DNA"/>
</dbReference>
<evidence type="ECO:0000313" key="2">
    <source>
        <dbReference type="EMBL" id="SHJ72123.1"/>
    </source>
</evidence>
<gene>
    <name evidence="2" type="ORF">SAMN05660830_03078</name>
</gene>
<name>A0A8G2CC53_9BACT</name>
<feature type="region of interest" description="Disordered" evidence="1">
    <location>
        <begin position="1"/>
        <end position="23"/>
    </location>
</feature>
<comment type="caution">
    <text evidence="2">The sequence shown here is derived from an EMBL/GenBank/DDBJ whole genome shotgun (WGS) entry which is preliminary data.</text>
</comment>
<evidence type="ECO:0000256" key="1">
    <source>
        <dbReference type="SAM" id="MobiDB-lite"/>
    </source>
</evidence>
<sequence length="134" mass="14856">MSKEPRGLRNNNPGNIRKGTQWNGLATEQTDPSFCTFVDPQHGIRAMGKILLTYERKYELNTVAGIIDRWAPPVENDTNAYAGHVAERLGVDPDEAINVADHLEELVSSITLHENGVNPYDPEVIMEGCQLARA</sequence>
<organism evidence="2 3">
    <name type="scientific">Halodesulfovibrio aestuarii</name>
    <dbReference type="NCBI Taxonomy" id="126333"/>
    <lineage>
        <taxon>Bacteria</taxon>
        <taxon>Pseudomonadati</taxon>
        <taxon>Thermodesulfobacteriota</taxon>
        <taxon>Desulfovibrionia</taxon>
        <taxon>Desulfovibrionales</taxon>
        <taxon>Desulfovibrionaceae</taxon>
        <taxon>Halodesulfovibrio</taxon>
    </lineage>
</organism>
<accession>A0A8G2CC53</accession>
<reference evidence="2 3" key="1">
    <citation type="submission" date="2016-11" db="EMBL/GenBank/DDBJ databases">
        <authorList>
            <person name="Varghese N."/>
            <person name="Submissions S."/>
        </authorList>
    </citation>
    <scope>NUCLEOTIDE SEQUENCE [LARGE SCALE GENOMIC DNA]</scope>
    <source>
        <strain evidence="2 3">DSM 17919</strain>
    </source>
</reference>
<evidence type="ECO:0008006" key="4">
    <source>
        <dbReference type="Google" id="ProtNLM"/>
    </source>
</evidence>
<protein>
    <recommendedName>
        <fullName evidence="4">Structural protein P5</fullName>
    </recommendedName>
</protein>
<dbReference type="AlphaFoldDB" id="A0A8G2CC53"/>
<evidence type="ECO:0000313" key="3">
    <source>
        <dbReference type="Proteomes" id="UP000184001"/>
    </source>
</evidence>
<dbReference type="Proteomes" id="UP000184001">
    <property type="component" value="Unassembled WGS sequence"/>
</dbReference>
<proteinExistence type="predicted"/>
<feature type="compositionally biased region" description="Polar residues" evidence="1">
    <location>
        <begin position="9"/>
        <end position="23"/>
    </location>
</feature>